<dbReference type="WBParaSite" id="Hba_03581">
    <property type="protein sequence ID" value="Hba_03581"/>
    <property type="gene ID" value="Hba_03581"/>
</dbReference>
<protein>
    <submittedName>
        <fullName evidence="3">DDE_Tnp_IS1595 domain-containing protein</fullName>
    </submittedName>
</protein>
<evidence type="ECO:0000313" key="3">
    <source>
        <dbReference type="WBParaSite" id="Hba_03581"/>
    </source>
</evidence>
<proteinExistence type="predicted"/>
<feature type="transmembrane region" description="Helical" evidence="1">
    <location>
        <begin position="154"/>
        <end position="172"/>
    </location>
</feature>
<dbReference type="InterPro" id="IPR036397">
    <property type="entry name" value="RNaseH_sf"/>
</dbReference>
<dbReference type="AlphaFoldDB" id="A0A1I7WF83"/>
<keyword evidence="1" id="KW-0472">Membrane</keyword>
<dbReference type="Proteomes" id="UP000095283">
    <property type="component" value="Unplaced"/>
</dbReference>
<keyword evidence="2" id="KW-1185">Reference proteome</keyword>
<keyword evidence="1" id="KW-0812">Transmembrane</keyword>
<sequence length="244" mass="28029">MVWGAFSGMGLVDLAFVSTRMNSADYQDVLGYRLVPHVQRFPGVSFTFQQDSATIHASRSTRTWLIFGQFSCDGFMPITVSLRSSRIINLNGSYFQGSYIPSLKKLDQSDHREQKKGKKTKCVIILKRTVLKVIDFAISQTRQIYFKLLYFKKCKIFCIYLCFEIGLLKMFIVKSDNFDSPHCTNTKCSSFISLSLFIDHLKIVVIPILTIILLVFFNLVSSLYKELGSFISIILKWYISRISK</sequence>
<dbReference type="Gene3D" id="3.30.420.10">
    <property type="entry name" value="Ribonuclease H-like superfamily/Ribonuclease H"/>
    <property type="match status" value="1"/>
</dbReference>
<organism evidence="2 3">
    <name type="scientific">Heterorhabditis bacteriophora</name>
    <name type="common">Entomopathogenic nematode worm</name>
    <dbReference type="NCBI Taxonomy" id="37862"/>
    <lineage>
        <taxon>Eukaryota</taxon>
        <taxon>Metazoa</taxon>
        <taxon>Ecdysozoa</taxon>
        <taxon>Nematoda</taxon>
        <taxon>Chromadorea</taxon>
        <taxon>Rhabditida</taxon>
        <taxon>Rhabditina</taxon>
        <taxon>Rhabditomorpha</taxon>
        <taxon>Strongyloidea</taxon>
        <taxon>Heterorhabditidae</taxon>
        <taxon>Heterorhabditis</taxon>
    </lineage>
</organism>
<evidence type="ECO:0000313" key="2">
    <source>
        <dbReference type="Proteomes" id="UP000095283"/>
    </source>
</evidence>
<name>A0A1I7WF83_HETBA</name>
<reference evidence="3" key="1">
    <citation type="submission" date="2016-11" db="UniProtKB">
        <authorList>
            <consortium name="WormBaseParasite"/>
        </authorList>
    </citation>
    <scope>IDENTIFICATION</scope>
</reference>
<dbReference type="GO" id="GO:0003676">
    <property type="term" value="F:nucleic acid binding"/>
    <property type="evidence" value="ECO:0007669"/>
    <property type="project" value="InterPro"/>
</dbReference>
<feature type="transmembrane region" description="Helical" evidence="1">
    <location>
        <begin position="203"/>
        <end position="224"/>
    </location>
</feature>
<evidence type="ECO:0000256" key="1">
    <source>
        <dbReference type="SAM" id="Phobius"/>
    </source>
</evidence>
<accession>A0A1I7WF83</accession>
<keyword evidence="1" id="KW-1133">Transmembrane helix</keyword>